<evidence type="ECO:0000313" key="3">
    <source>
        <dbReference type="Proteomes" id="UP000284403"/>
    </source>
</evidence>
<keyword evidence="1" id="KW-0732">Signal</keyword>
<dbReference type="InterPro" id="IPR017943">
    <property type="entry name" value="Bactericidal_perm-incr_a/b_dom"/>
</dbReference>
<accession>A0A422QBE2</accession>
<dbReference type="Gene3D" id="3.15.10.10">
    <property type="entry name" value="Bactericidal permeability-increasing protein, domain 1"/>
    <property type="match status" value="1"/>
</dbReference>
<protein>
    <submittedName>
        <fullName evidence="2">ESAG-like protein</fullName>
    </submittedName>
</protein>
<evidence type="ECO:0000313" key="2">
    <source>
        <dbReference type="EMBL" id="RNF27226.1"/>
    </source>
</evidence>
<dbReference type="GeneID" id="40314144"/>
<dbReference type="PANTHER" id="PTHR10504">
    <property type="entry name" value="BACTERICIDAL PERMEABILITY-INCREASING BPI PROTEIN-RELATED"/>
    <property type="match status" value="1"/>
</dbReference>
<evidence type="ECO:0000256" key="1">
    <source>
        <dbReference type="SAM" id="SignalP"/>
    </source>
</evidence>
<dbReference type="OrthoDB" id="260782at2759"/>
<sequence>MCAAVSSTYRAPWFLFLILLLFVAPMQGAAGVAASPALRVGQPRASPRSPLHVANITLAAEEAFFTNTIPLALPLVQRLVLNLTIPPQQTDKFDVAAIHFTEFGLGGASFAMRSPNQLALSLRDMNVTIPDTAFVIKAGLLTCDGEVRAFADVTGAELSVKVSRLSNGTLRLKTAANTIEWGNLQIKHKLVGSVCNGIEKLIEIILGDLDRAIGNALKKQLPDTVGTLVEEKANDFFDSLPVTFVEDPSISAERMMLAMNPIHESKAKLVSPSVLLPFFVLPLPPTSAAPVMPRRNLAAAFTELALNDLLTSLSRSGVFNQSRRLPSEYNSSLIEYIYPDAYKLCPDCPFVFSIDSTAPPSVLLQSGQAVTLHVPNGFVGLTMTSPSGDSIAVLDVLVNFTGGVTGVGFTAGAQLDLRLTEVDLAIEVVQTHIGPVDADALSDTLRWLLNEVLIPVFNVEFHGIPLPPNVVRPSINISTEGVVAGFDVER</sequence>
<dbReference type="SUPFAM" id="SSF55394">
    <property type="entry name" value="Bactericidal permeability-increasing protein, BPI"/>
    <property type="match status" value="2"/>
</dbReference>
<dbReference type="AlphaFoldDB" id="A0A422QBE2"/>
<reference evidence="2 3" key="1">
    <citation type="journal article" date="2018" name="BMC Genomics">
        <title>Genomic comparison of Trypanosoma conorhini and Trypanosoma rangeli to Trypanosoma cruzi strains of high and low virulence.</title>
        <authorList>
            <person name="Bradwell K.R."/>
            <person name="Koparde V.N."/>
            <person name="Matveyev A.V."/>
            <person name="Serrano M.G."/>
            <person name="Alves J.M."/>
            <person name="Parikh H."/>
            <person name="Huang B."/>
            <person name="Lee V."/>
            <person name="Espinosa-Alvarez O."/>
            <person name="Ortiz P.A."/>
            <person name="Costa-Martins A.G."/>
            <person name="Teixeira M.M."/>
            <person name="Buck G.A."/>
        </authorList>
    </citation>
    <scope>NUCLEOTIDE SEQUENCE [LARGE SCALE GENOMIC DNA]</scope>
    <source>
        <strain evidence="2 3">025E</strain>
    </source>
</reference>
<feature type="signal peptide" evidence="1">
    <location>
        <begin position="1"/>
        <end position="28"/>
    </location>
</feature>
<comment type="caution">
    <text evidence="2">The sequence shown here is derived from an EMBL/GenBank/DDBJ whole genome shotgun (WGS) entry which is preliminary data.</text>
</comment>
<dbReference type="Proteomes" id="UP000284403">
    <property type="component" value="Unassembled WGS sequence"/>
</dbReference>
<dbReference type="InterPro" id="IPR032942">
    <property type="entry name" value="BPI/LBP/Plunc"/>
</dbReference>
<gene>
    <name evidence="2" type="ORF">Tco025E_00533</name>
</gene>
<dbReference type="Gene3D" id="3.15.20.10">
    <property type="entry name" value="Bactericidal permeability-increasing protein, domain 2"/>
    <property type="match status" value="1"/>
</dbReference>
<name>A0A422QBE2_9TRYP</name>
<dbReference type="GO" id="GO:0008289">
    <property type="term" value="F:lipid binding"/>
    <property type="evidence" value="ECO:0007669"/>
    <property type="project" value="InterPro"/>
</dbReference>
<dbReference type="EMBL" id="MKKU01000012">
    <property type="protein sequence ID" value="RNF27226.1"/>
    <property type="molecule type" value="Genomic_DNA"/>
</dbReference>
<keyword evidence="3" id="KW-1185">Reference proteome</keyword>
<dbReference type="RefSeq" id="XP_029232432.1">
    <property type="nucleotide sequence ID" value="XM_029367474.1"/>
</dbReference>
<feature type="chain" id="PRO_5019310854" evidence="1">
    <location>
        <begin position="29"/>
        <end position="490"/>
    </location>
</feature>
<proteinExistence type="predicted"/>
<organism evidence="2 3">
    <name type="scientific">Trypanosoma conorhini</name>
    <dbReference type="NCBI Taxonomy" id="83891"/>
    <lineage>
        <taxon>Eukaryota</taxon>
        <taxon>Discoba</taxon>
        <taxon>Euglenozoa</taxon>
        <taxon>Kinetoplastea</taxon>
        <taxon>Metakinetoplastina</taxon>
        <taxon>Trypanosomatida</taxon>
        <taxon>Trypanosomatidae</taxon>
        <taxon>Trypanosoma</taxon>
    </lineage>
</organism>
<dbReference type="PANTHER" id="PTHR10504:SF131">
    <property type="entry name" value="BPI2 DOMAIN-CONTAINING PROTEIN"/>
    <property type="match status" value="1"/>
</dbReference>